<dbReference type="GO" id="GO:0009190">
    <property type="term" value="P:cyclic nucleotide biosynthetic process"/>
    <property type="evidence" value="ECO:0007669"/>
    <property type="project" value="InterPro"/>
</dbReference>
<dbReference type="PROSITE" id="PS50006">
    <property type="entry name" value="FHA_DOMAIN"/>
    <property type="match status" value="1"/>
</dbReference>
<protein>
    <submittedName>
        <fullName evidence="4">Adenylate/guanylate cyclase domain-containing protein</fullName>
    </submittedName>
</protein>
<dbReference type="CDD" id="cd00060">
    <property type="entry name" value="FHA"/>
    <property type="match status" value="1"/>
</dbReference>
<dbReference type="Gene3D" id="2.60.200.20">
    <property type="match status" value="1"/>
</dbReference>
<evidence type="ECO:0000259" key="2">
    <source>
        <dbReference type="PROSITE" id="PS50006"/>
    </source>
</evidence>
<evidence type="ECO:0000259" key="3">
    <source>
        <dbReference type="PROSITE" id="PS50125"/>
    </source>
</evidence>
<gene>
    <name evidence="4" type="ORF">J0M35_02970</name>
</gene>
<comment type="caution">
    <text evidence="4">The sequence shown here is derived from an EMBL/GenBank/DDBJ whole genome shotgun (WGS) entry which is preliminary data.</text>
</comment>
<dbReference type="InterPro" id="IPR001054">
    <property type="entry name" value="A/G_cyclase"/>
</dbReference>
<dbReference type="InterPro" id="IPR029787">
    <property type="entry name" value="Nucleotide_cyclase"/>
</dbReference>
<accession>A0A8J7PFU8</accession>
<dbReference type="SUPFAM" id="SSF49879">
    <property type="entry name" value="SMAD/FHA domain"/>
    <property type="match status" value="1"/>
</dbReference>
<dbReference type="InterPro" id="IPR000253">
    <property type="entry name" value="FHA_dom"/>
</dbReference>
<dbReference type="GO" id="GO:0004016">
    <property type="term" value="F:adenylate cyclase activity"/>
    <property type="evidence" value="ECO:0007669"/>
    <property type="project" value="UniProtKB-ARBA"/>
</dbReference>
<dbReference type="CDD" id="cd07302">
    <property type="entry name" value="CHD"/>
    <property type="match status" value="1"/>
</dbReference>
<evidence type="ECO:0000256" key="1">
    <source>
        <dbReference type="ARBA" id="ARBA00005381"/>
    </source>
</evidence>
<dbReference type="InterPro" id="IPR050697">
    <property type="entry name" value="Adenylyl/Guanylyl_Cyclase_3/4"/>
</dbReference>
<name>A0A8J7PFU8_9BACT</name>
<dbReference type="SMART" id="SM00240">
    <property type="entry name" value="FHA"/>
    <property type="match status" value="1"/>
</dbReference>
<dbReference type="Proteomes" id="UP000664277">
    <property type="component" value="Unassembled WGS sequence"/>
</dbReference>
<dbReference type="SUPFAM" id="SSF55073">
    <property type="entry name" value="Nucleotide cyclase"/>
    <property type="match status" value="1"/>
</dbReference>
<dbReference type="GO" id="GO:0035556">
    <property type="term" value="P:intracellular signal transduction"/>
    <property type="evidence" value="ECO:0007669"/>
    <property type="project" value="InterPro"/>
</dbReference>
<dbReference type="Pfam" id="PF00498">
    <property type="entry name" value="FHA"/>
    <property type="match status" value="1"/>
</dbReference>
<dbReference type="PANTHER" id="PTHR43081:SF1">
    <property type="entry name" value="ADENYLATE CYCLASE, TERMINAL-DIFFERENTIATION SPECIFIC"/>
    <property type="match status" value="1"/>
</dbReference>
<dbReference type="PANTHER" id="PTHR43081">
    <property type="entry name" value="ADENYLATE CYCLASE, TERMINAL-DIFFERENTIATION SPECIFIC-RELATED"/>
    <property type="match status" value="1"/>
</dbReference>
<dbReference type="EMBL" id="JAFLCK010000003">
    <property type="protein sequence ID" value="MBN8659298.1"/>
    <property type="molecule type" value="Genomic_DNA"/>
</dbReference>
<organism evidence="4 5">
    <name type="scientific">Candidatus Obscuribacter phosphatis</name>
    <dbReference type="NCBI Taxonomy" id="1906157"/>
    <lineage>
        <taxon>Bacteria</taxon>
        <taxon>Bacillati</taxon>
        <taxon>Candidatus Melainabacteria</taxon>
        <taxon>Candidatus Obscuribacterales</taxon>
        <taxon>Candidatus Obscuribacteraceae</taxon>
        <taxon>Candidatus Obscuribacter</taxon>
    </lineage>
</organism>
<evidence type="ECO:0000313" key="4">
    <source>
        <dbReference type="EMBL" id="MBN8659298.1"/>
    </source>
</evidence>
<feature type="domain" description="Guanylate cyclase" evidence="3">
    <location>
        <begin position="135"/>
        <end position="275"/>
    </location>
</feature>
<evidence type="ECO:0000313" key="5">
    <source>
        <dbReference type="Proteomes" id="UP000664277"/>
    </source>
</evidence>
<feature type="domain" description="FHA" evidence="2">
    <location>
        <begin position="29"/>
        <end position="82"/>
    </location>
</feature>
<sequence length="327" mass="35956">MREQTSGTITVNPDTPEAYTVQLMEGEVMQVGRKPASGGVKKLVLPFPEVSGQHAEVRCKPDGWTVVDSGSTNGTTLNGSRLTPGREYHVRRGDRIKIAQYELLIYPPDIQGVVEEEMEDAQDRTQFRIQMMNATILVGDIKGFTTLMERHADKPTLVMQAAQKVFDHLNEEINRNFGQLEKIAGDAIMAYWQGQGADPKSAGSVSACQACFTALKLRTLTMRMGQDQSCWPFPYHPLMLDMALATGPVAAGNLGHAVSNPALLGDTANLVFRLEKLIGDDRPGDIIVEGATYELAKNNFKFDFLGQTNVKGRRTAVDVYRLIEPVG</sequence>
<comment type="similarity">
    <text evidence="1">Belongs to the adenylyl cyclase class-3 family.</text>
</comment>
<proteinExistence type="inferred from homology"/>
<dbReference type="InterPro" id="IPR008984">
    <property type="entry name" value="SMAD_FHA_dom_sf"/>
</dbReference>
<dbReference type="AlphaFoldDB" id="A0A8J7PFU8"/>
<dbReference type="PROSITE" id="PS50125">
    <property type="entry name" value="GUANYLATE_CYCLASE_2"/>
    <property type="match status" value="1"/>
</dbReference>
<reference evidence="4" key="1">
    <citation type="submission" date="2021-02" db="EMBL/GenBank/DDBJ databases">
        <title>Genome-Resolved Metagenomics of a Microbial Community Performing Photosynthetic Biological Nutrient Removal.</title>
        <authorList>
            <person name="Mcdaniel E.A."/>
        </authorList>
    </citation>
    <scope>NUCLEOTIDE SEQUENCE</scope>
    <source>
        <strain evidence="4">UWPOB_OBS1</strain>
    </source>
</reference>
<dbReference type="Pfam" id="PF00211">
    <property type="entry name" value="Guanylate_cyc"/>
    <property type="match status" value="1"/>
</dbReference>
<dbReference type="Gene3D" id="3.30.70.1230">
    <property type="entry name" value="Nucleotide cyclase"/>
    <property type="match status" value="1"/>
</dbReference>